<accession>A0AA36FP29</accession>
<evidence type="ECO:0000259" key="2">
    <source>
        <dbReference type="Pfam" id="PF02470"/>
    </source>
</evidence>
<feature type="region of interest" description="Disordered" evidence="1">
    <location>
        <begin position="327"/>
        <end position="378"/>
    </location>
</feature>
<dbReference type="InterPro" id="IPR052336">
    <property type="entry name" value="MlaD_Phospholipid_Transporter"/>
</dbReference>
<keyword evidence="4" id="KW-1185">Reference proteome</keyword>
<dbReference type="AlphaFoldDB" id="A0AA36FP29"/>
<dbReference type="PANTHER" id="PTHR33371">
    <property type="entry name" value="INTERMEMBRANE PHOSPHOLIPID TRANSPORT SYSTEM BINDING PROTEIN MLAD-RELATED"/>
    <property type="match status" value="1"/>
</dbReference>
<feature type="non-terminal residue" evidence="3">
    <location>
        <position position="708"/>
    </location>
</feature>
<dbReference type="PANTHER" id="PTHR33371:SF4">
    <property type="entry name" value="INTERMEMBRANE PHOSPHOLIPID TRANSPORT SYSTEM BINDING PROTEIN MLAD"/>
    <property type="match status" value="1"/>
</dbReference>
<feature type="domain" description="Mce/MlaD" evidence="2">
    <location>
        <begin position="284"/>
        <end position="324"/>
    </location>
</feature>
<protein>
    <recommendedName>
        <fullName evidence="2">Mce/MlaD domain-containing protein</fullName>
    </recommendedName>
</protein>
<dbReference type="GO" id="GO:0005576">
    <property type="term" value="C:extracellular region"/>
    <property type="evidence" value="ECO:0007669"/>
    <property type="project" value="TreeGrafter"/>
</dbReference>
<evidence type="ECO:0000256" key="1">
    <source>
        <dbReference type="SAM" id="MobiDB-lite"/>
    </source>
</evidence>
<feature type="region of interest" description="Disordered" evidence="1">
    <location>
        <begin position="516"/>
        <end position="541"/>
    </location>
</feature>
<gene>
    <name evidence="3" type="ORF">MSPICULIGERA_LOCUS257</name>
</gene>
<comment type="caution">
    <text evidence="3">The sequence shown here is derived from an EMBL/GenBank/DDBJ whole genome shotgun (WGS) entry which is preliminary data.</text>
</comment>
<evidence type="ECO:0000313" key="4">
    <source>
        <dbReference type="Proteomes" id="UP001177023"/>
    </source>
</evidence>
<dbReference type="Proteomes" id="UP001177023">
    <property type="component" value="Unassembled WGS sequence"/>
</dbReference>
<proteinExistence type="predicted"/>
<organism evidence="3 4">
    <name type="scientific">Mesorhabditis spiculigera</name>
    <dbReference type="NCBI Taxonomy" id="96644"/>
    <lineage>
        <taxon>Eukaryota</taxon>
        <taxon>Metazoa</taxon>
        <taxon>Ecdysozoa</taxon>
        <taxon>Nematoda</taxon>
        <taxon>Chromadorea</taxon>
        <taxon>Rhabditida</taxon>
        <taxon>Rhabditina</taxon>
        <taxon>Rhabditomorpha</taxon>
        <taxon>Rhabditoidea</taxon>
        <taxon>Rhabditidae</taxon>
        <taxon>Mesorhabditinae</taxon>
        <taxon>Mesorhabditis</taxon>
    </lineage>
</organism>
<dbReference type="EMBL" id="CATQJA010000023">
    <property type="protein sequence ID" value="CAJ0557499.1"/>
    <property type="molecule type" value="Genomic_DNA"/>
</dbReference>
<dbReference type="Pfam" id="PF02470">
    <property type="entry name" value="MlaD"/>
    <property type="match status" value="1"/>
</dbReference>
<dbReference type="InterPro" id="IPR003399">
    <property type="entry name" value="Mce/MlaD"/>
</dbReference>
<evidence type="ECO:0000313" key="3">
    <source>
        <dbReference type="EMBL" id="CAJ0557499.1"/>
    </source>
</evidence>
<feature type="compositionally biased region" description="Polar residues" evidence="1">
    <location>
        <begin position="368"/>
        <end position="378"/>
    </location>
</feature>
<name>A0AA36FP29_9BILA</name>
<reference evidence="3" key="1">
    <citation type="submission" date="2023-06" db="EMBL/GenBank/DDBJ databases">
        <authorList>
            <person name="Delattre M."/>
        </authorList>
    </citation>
    <scope>NUCLEOTIDE SEQUENCE</scope>
    <source>
        <strain evidence="3">AF72</strain>
    </source>
</reference>
<sequence>MLGARYLALTQDDSATTVSARQIEPGDTIPLADNTADQLDGTDERVQTVVRRAAARAGEHAHAKFCRKTFNGQGQAMTTLLDQIATMSSGLVDRQDVFAQLLTNMNTVLTSVDERQPELVGSLDGLKRSEYFRRKPNCPSLAQIMAGSNGAFGQTVQQLESVTGVGLRAPTSSRTSRQPSQFADAANQIGSYGSFISLYLCNFTLKAGDMEANIFGPTHSPVCSMMFLVKLIDVFVGIMLFLFKGDRRRSGSGTALALGSLESSFWWWDSAPPGIPKLWYNVRTSAYTAELANASGLSDTDPVYVAGVPAGRVDSIDLAGDHVASQLPLGQGPAFGKPEHGDCQAQDGPWQALPGDRAGRSRRPTPMRGSSRSPCTTVPYSLDDVSSDATTAATGVDLQGDGVHDEHPFAAAAPAAFAQNSEQIDQILIMSRELSDMAAAQTDSIVGTAANAQTIVRTLAMRKDALTQLVDNLTIIISKSPPLSSIVRTSSGAMTDNLSRTVYADFSYVGGIYEGSRSPSSESARRDGHVGGTSRNFCSSSDVDAQLRGTCPPTPRPMSNPSVISDRHIELGPAYTGGETLKDGDQIPIEPLWPDAFAGDGGNLGDLVSRGAAGWQGQGDQFNTAIRNSARQPELSGARSEDIGAPVDNLNTLMNALDARQVSLDELVGDLGTLGDQWANQNMDISQPLQDLQVVFDQLNSFHDNSRR</sequence>